<keyword evidence="1" id="KW-0472">Membrane</keyword>
<feature type="transmembrane region" description="Helical" evidence="1">
    <location>
        <begin position="91"/>
        <end position="111"/>
    </location>
</feature>
<dbReference type="OrthoDB" id="329078at2"/>
<reference evidence="2 3" key="1">
    <citation type="submission" date="2015-07" db="EMBL/GenBank/DDBJ databases">
        <title>The draft genome sequence of Leadbetterella sp. JN14-9.</title>
        <authorList>
            <person name="Liu Y."/>
            <person name="Du J."/>
            <person name="Shao Z."/>
        </authorList>
    </citation>
    <scope>NUCLEOTIDE SEQUENCE [LARGE SCALE GENOMIC DNA]</scope>
    <source>
        <strain evidence="2 3">JN14-9</strain>
    </source>
</reference>
<dbReference type="STRING" id="1605367.AFM12_04380"/>
<evidence type="ECO:0000256" key="1">
    <source>
        <dbReference type="SAM" id="Phobius"/>
    </source>
</evidence>
<keyword evidence="3" id="KW-1185">Reference proteome</keyword>
<evidence type="ECO:0008006" key="4">
    <source>
        <dbReference type="Google" id="ProtNLM"/>
    </source>
</evidence>
<keyword evidence="1" id="KW-1133">Transmembrane helix</keyword>
<feature type="transmembrane region" description="Helical" evidence="1">
    <location>
        <begin position="30"/>
        <end position="46"/>
    </location>
</feature>
<feature type="transmembrane region" description="Helical" evidence="1">
    <location>
        <begin position="53"/>
        <end position="71"/>
    </location>
</feature>
<gene>
    <name evidence="2" type="ORF">AFM12_04380</name>
</gene>
<dbReference type="InterPro" id="IPR029377">
    <property type="entry name" value="TMEM220"/>
</dbReference>
<accession>A0A0P7C8B6</accession>
<dbReference type="Proteomes" id="UP000050454">
    <property type="component" value="Unassembled WGS sequence"/>
</dbReference>
<dbReference type="RefSeq" id="WP_082391190.1">
    <property type="nucleotide sequence ID" value="NZ_JXSZ01000005.1"/>
</dbReference>
<feature type="transmembrane region" description="Helical" evidence="1">
    <location>
        <begin position="7"/>
        <end position="24"/>
    </location>
</feature>
<comment type="caution">
    <text evidence="2">The sequence shown here is derived from an EMBL/GenBank/DDBJ whole genome shotgun (WGS) entry which is preliminary data.</text>
</comment>
<dbReference type="AlphaFoldDB" id="A0A0P7C8B6"/>
<protein>
    <recommendedName>
        <fullName evidence="4">Transmembrane protein</fullName>
    </recommendedName>
</protein>
<dbReference type="EMBL" id="LGTQ01000005">
    <property type="protein sequence ID" value="KPM49817.1"/>
    <property type="molecule type" value="Genomic_DNA"/>
</dbReference>
<sequence>MSVKKSLLYLSIALMLLFAFFQWNDPDPHIWIPIYLIVAFLGWRKMKYKDSSLVFILPAIVYFLWGVSLYPEQWEGVMLNEMGMKTINIELGRESLGLFINTLILLIYAFLPSNEA</sequence>
<proteinExistence type="predicted"/>
<name>A0A0P7C8B6_9BACT</name>
<keyword evidence="1" id="KW-0812">Transmembrane</keyword>
<evidence type="ECO:0000313" key="3">
    <source>
        <dbReference type="Proteomes" id="UP000050454"/>
    </source>
</evidence>
<organism evidence="2 3">
    <name type="scientific">Jiulongibacter sediminis</name>
    <dbReference type="NCBI Taxonomy" id="1605367"/>
    <lineage>
        <taxon>Bacteria</taxon>
        <taxon>Pseudomonadati</taxon>
        <taxon>Bacteroidota</taxon>
        <taxon>Cytophagia</taxon>
        <taxon>Cytophagales</taxon>
        <taxon>Leadbetterellaceae</taxon>
        <taxon>Jiulongibacter</taxon>
    </lineage>
</organism>
<evidence type="ECO:0000313" key="2">
    <source>
        <dbReference type="EMBL" id="KPM49817.1"/>
    </source>
</evidence>
<dbReference type="Pfam" id="PF15071">
    <property type="entry name" value="TMEM220"/>
    <property type="match status" value="1"/>
</dbReference>